<name>A0ABP9JLB3_9ACTN</name>
<keyword evidence="2" id="KW-1185">Reference proteome</keyword>
<accession>A0ABP9JLB3</accession>
<comment type="caution">
    <text evidence="1">The sequence shown here is derived from an EMBL/GenBank/DDBJ whole genome shotgun (WGS) entry which is preliminary data.</text>
</comment>
<gene>
    <name evidence="1" type="ORF">GCM10023335_77040</name>
</gene>
<dbReference type="EMBL" id="BAABKB010000041">
    <property type="protein sequence ID" value="GAA5033473.1"/>
    <property type="molecule type" value="Genomic_DNA"/>
</dbReference>
<reference evidence="2" key="1">
    <citation type="journal article" date="2019" name="Int. J. Syst. Evol. Microbiol.">
        <title>The Global Catalogue of Microorganisms (GCM) 10K type strain sequencing project: providing services to taxonomists for standard genome sequencing and annotation.</title>
        <authorList>
            <consortium name="The Broad Institute Genomics Platform"/>
            <consortium name="The Broad Institute Genome Sequencing Center for Infectious Disease"/>
            <person name="Wu L."/>
            <person name="Ma J."/>
        </authorList>
    </citation>
    <scope>NUCLEOTIDE SEQUENCE [LARGE SCALE GENOMIC DNA]</scope>
    <source>
        <strain evidence="2">JCM 18409</strain>
    </source>
</reference>
<protein>
    <submittedName>
        <fullName evidence="1">Uncharacterized protein</fullName>
    </submittedName>
</protein>
<organism evidence="1 2">
    <name type="scientific">Streptomyces siamensis</name>
    <dbReference type="NCBI Taxonomy" id="1274986"/>
    <lineage>
        <taxon>Bacteria</taxon>
        <taxon>Bacillati</taxon>
        <taxon>Actinomycetota</taxon>
        <taxon>Actinomycetes</taxon>
        <taxon>Kitasatosporales</taxon>
        <taxon>Streptomycetaceae</taxon>
        <taxon>Streptomyces</taxon>
    </lineage>
</organism>
<evidence type="ECO:0000313" key="2">
    <source>
        <dbReference type="Proteomes" id="UP001501759"/>
    </source>
</evidence>
<dbReference type="Proteomes" id="UP001501759">
    <property type="component" value="Unassembled WGS sequence"/>
</dbReference>
<proteinExistence type="predicted"/>
<sequence>MPDQVPDWRDTEYARTGLTLTLHRAGRRQKTQVLTYRDQPDGRRALLVVLDWPRPTIRMTWVLWDPDRMSLLYSEHHVPAAAEADKQDGDVAIAGDDMLDCFDDRPVSYWPHRAVEVRVGGRWHEGGLRAHFNGPGGRSVAWVQPRFYEPAWQALISFSRYYVWDPATIRFRDAADS</sequence>
<evidence type="ECO:0000313" key="1">
    <source>
        <dbReference type="EMBL" id="GAA5033473.1"/>
    </source>
</evidence>